<dbReference type="GO" id="GO:0006281">
    <property type="term" value="P:DNA repair"/>
    <property type="evidence" value="ECO:0007669"/>
    <property type="project" value="InterPro"/>
</dbReference>
<sequence length="132" mass="15312">MPFELTIDRSPVSQQARRRRLVRNWTQEVRSVVEREWKGEPPVAEELMVTITYFYDSTSMDVDNIPKPILDALKGLVYFDDGQITDLLCRKRVLRLSFQTQNLSPVLHRALGLSRQFVHIVVEDAPDQEVVS</sequence>
<dbReference type="InterPro" id="IPR036614">
    <property type="entry name" value="RusA-like_sf"/>
</dbReference>
<protein>
    <submittedName>
        <fullName evidence="1">RusA family crossover junction endodeoxyribonuclease</fullName>
    </submittedName>
</protein>
<evidence type="ECO:0000313" key="1">
    <source>
        <dbReference type="EMBL" id="MYC97309.1"/>
    </source>
</evidence>
<proteinExistence type="predicted"/>
<dbReference type="Pfam" id="PF05866">
    <property type="entry name" value="RusA"/>
    <property type="match status" value="1"/>
</dbReference>
<reference evidence="1" key="1">
    <citation type="submission" date="2019-09" db="EMBL/GenBank/DDBJ databases">
        <title>Characterisation of the sponge microbiome using genome-centric metagenomics.</title>
        <authorList>
            <person name="Engelberts J.P."/>
            <person name="Robbins S.J."/>
            <person name="De Goeij J.M."/>
            <person name="Aranda M."/>
            <person name="Bell S.C."/>
            <person name="Webster N.S."/>
        </authorList>
    </citation>
    <scope>NUCLEOTIDE SEQUENCE</scope>
    <source>
        <strain evidence="1">SB0661_bin_32</strain>
    </source>
</reference>
<dbReference type="AlphaFoldDB" id="A0A6B1DCI6"/>
<comment type="caution">
    <text evidence="1">The sequence shown here is derived from an EMBL/GenBank/DDBJ whole genome shotgun (WGS) entry which is preliminary data.</text>
</comment>
<gene>
    <name evidence="1" type="ORF">F4X14_20325</name>
</gene>
<organism evidence="1">
    <name type="scientific">Caldilineaceae bacterium SB0661_bin_32</name>
    <dbReference type="NCBI Taxonomy" id="2605255"/>
    <lineage>
        <taxon>Bacteria</taxon>
        <taxon>Bacillati</taxon>
        <taxon>Chloroflexota</taxon>
        <taxon>Caldilineae</taxon>
        <taxon>Caldilineales</taxon>
        <taxon>Caldilineaceae</taxon>
    </lineage>
</organism>
<dbReference type="EMBL" id="VXMH01000112">
    <property type="protein sequence ID" value="MYC97309.1"/>
    <property type="molecule type" value="Genomic_DNA"/>
</dbReference>
<dbReference type="GO" id="GO:0006310">
    <property type="term" value="P:DNA recombination"/>
    <property type="evidence" value="ECO:0007669"/>
    <property type="project" value="InterPro"/>
</dbReference>
<accession>A0A6B1DCI6</accession>
<dbReference type="InterPro" id="IPR008822">
    <property type="entry name" value="Endonuclease_RusA-like"/>
</dbReference>
<dbReference type="Gene3D" id="3.30.1330.70">
    <property type="entry name" value="Holliday junction resolvase RusA"/>
    <property type="match status" value="1"/>
</dbReference>
<dbReference type="SUPFAM" id="SSF103084">
    <property type="entry name" value="Holliday junction resolvase RusA"/>
    <property type="match status" value="1"/>
</dbReference>
<dbReference type="GO" id="GO:0000287">
    <property type="term" value="F:magnesium ion binding"/>
    <property type="evidence" value="ECO:0007669"/>
    <property type="project" value="InterPro"/>
</dbReference>
<name>A0A6B1DCI6_9CHLR</name>